<organism evidence="1">
    <name type="scientific">Pithovirus LCPAC102</name>
    <dbReference type="NCBI Taxonomy" id="2506587"/>
    <lineage>
        <taxon>Viruses</taxon>
        <taxon>Pithoviruses</taxon>
    </lineage>
</organism>
<name>A0A4D5XF45_9VIRU</name>
<dbReference type="EMBL" id="MK500470">
    <property type="protein sequence ID" value="QBK90224.1"/>
    <property type="molecule type" value="Genomic_DNA"/>
</dbReference>
<accession>A0A4D5XF45</accession>
<proteinExistence type="predicted"/>
<protein>
    <submittedName>
        <fullName evidence="1">Uncharacterized protein</fullName>
    </submittedName>
</protein>
<reference evidence="1" key="1">
    <citation type="journal article" date="2019" name="MBio">
        <title>Virus Genomes from Deep Sea Sediments Expand the Ocean Megavirome and Support Independent Origins of Viral Gigantism.</title>
        <authorList>
            <person name="Backstrom D."/>
            <person name="Yutin N."/>
            <person name="Jorgensen S.L."/>
            <person name="Dharamshi J."/>
            <person name="Homa F."/>
            <person name="Zaremba-Niedwiedzka K."/>
            <person name="Spang A."/>
            <person name="Wolf Y.I."/>
            <person name="Koonin E.V."/>
            <person name="Ettema T.J."/>
        </authorList>
    </citation>
    <scope>NUCLEOTIDE SEQUENCE</scope>
</reference>
<gene>
    <name evidence="1" type="ORF">LCPAC102_01370</name>
</gene>
<sequence length="278" mass="32801">MSKIYGVYNYNYVDDDEVDYDKKYDTNTLYVYVNDATKNDIISIIEDAINKIGKRCAYKLNLIECKDGSRFAYIRVSNVKVYNVLSDLNEDGSKRSKYIEDPDFIMPTISLDDALDNIEYGDDNDWSGHTEKDDEVRKRYICPKIKIELEPLIKLKSYNEENETISIMRAFVYDKNPPYVNNVLFFKSIPDWLNEKILRPYFAPFVTNKKERKKTKYGSKPYPLILFKTQKYGKCVYVTFSENSHDAHFCLLMNKILEIEYNGNNAKLYVYHLKSNKY</sequence>
<evidence type="ECO:0000313" key="1">
    <source>
        <dbReference type="EMBL" id="QBK90224.1"/>
    </source>
</evidence>